<dbReference type="VEuPathDB" id="FungiDB:PV10_06914"/>
<dbReference type="PROSITE" id="PS51882">
    <property type="entry name" value="G_ALPHA"/>
    <property type="match status" value="1"/>
</dbReference>
<reference evidence="12 13" key="1">
    <citation type="submission" date="2017-03" db="EMBL/GenBank/DDBJ databases">
        <title>Genomes of endolithic fungi from Antarctica.</title>
        <authorList>
            <person name="Coleine C."/>
            <person name="Masonjones S."/>
            <person name="Stajich J.E."/>
        </authorList>
    </citation>
    <scope>NUCLEOTIDE SEQUENCE [LARGE SCALE GENOMIC DNA]</scope>
    <source>
        <strain evidence="12 13">CCFEE 6314</strain>
    </source>
</reference>
<dbReference type="PROSITE" id="PS51352">
    <property type="entry name" value="THIOREDOXIN_2"/>
    <property type="match status" value="1"/>
</dbReference>
<dbReference type="FunFam" id="3.40.30.10:FF:000012">
    <property type="entry name" value="Monothiol glutaredoxin"/>
    <property type="match status" value="1"/>
</dbReference>
<dbReference type="GO" id="GO:0031683">
    <property type="term" value="F:G-protein beta/gamma-subunit complex binding"/>
    <property type="evidence" value="ECO:0007669"/>
    <property type="project" value="InterPro"/>
</dbReference>
<dbReference type="InterPro" id="IPR001019">
    <property type="entry name" value="Gprotein_alpha_su"/>
</dbReference>
<dbReference type="InterPro" id="IPR036249">
    <property type="entry name" value="Thioredoxin-like_sf"/>
</dbReference>
<organism evidence="12 13">
    <name type="scientific">Exophiala mesophila</name>
    <name type="common">Black yeast-like fungus</name>
    <dbReference type="NCBI Taxonomy" id="212818"/>
    <lineage>
        <taxon>Eukaryota</taxon>
        <taxon>Fungi</taxon>
        <taxon>Dikarya</taxon>
        <taxon>Ascomycota</taxon>
        <taxon>Pezizomycotina</taxon>
        <taxon>Eurotiomycetes</taxon>
        <taxon>Chaetothyriomycetidae</taxon>
        <taxon>Chaetothyriales</taxon>
        <taxon>Herpotrichiellaceae</taxon>
        <taxon>Exophiala</taxon>
    </lineage>
</organism>
<protein>
    <recommendedName>
        <fullName evidence="11">Thioredoxin domain-containing protein</fullName>
    </recommendedName>
</protein>
<dbReference type="PANTHER" id="PTHR10293">
    <property type="entry name" value="GLUTAREDOXIN FAMILY MEMBER"/>
    <property type="match status" value="1"/>
</dbReference>
<dbReference type="SUPFAM" id="SSF52540">
    <property type="entry name" value="P-loop containing nucleoside triphosphate hydrolases"/>
    <property type="match status" value="1"/>
</dbReference>
<dbReference type="InterPro" id="IPR033658">
    <property type="entry name" value="GRX_PICOT-like"/>
</dbReference>
<dbReference type="CDD" id="cd02984">
    <property type="entry name" value="TRX_PICOT"/>
    <property type="match status" value="1"/>
</dbReference>
<dbReference type="FunFam" id="3.40.30.10:FF:000092">
    <property type="entry name" value="Monothiol glutaredoxin"/>
    <property type="match status" value="1"/>
</dbReference>
<dbReference type="GO" id="GO:0005634">
    <property type="term" value="C:nucleus"/>
    <property type="evidence" value="ECO:0007669"/>
    <property type="project" value="TreeGrafter"/>
</dbReference>
<accession>A0A438MUB0</accession>
<dbReference type="Pfam" id="PF00503">
    <property type="entry name" value="G-alpha"/>
    <property type="match status" value="1"/>
</dbReference>
<evidence type="ECO:0000256" key="1">
    <source>
        <dbReference type="ARBA" id="ARBA00009630"/>
    </source>
</evidence>
<dbReference type="Gene3D" id="3.40.50.300">
    <property type="entry name" value="P-loop containing nucleotide triphosphate hydrolases"/>
    <property type="match status" value="1"/>
</dbReference>
<dbReference type="InterPro" id="IPR027417">
    <property type="entry name" value="P-loop_NTPase"/>
</dbReference>
<keyword evidence="6" id="KW-0342">GTP-binding</keyword>
<evidence type="ECO:0000256" key="9">
    <source>
        <dbReference type="PIRSR" id="PIRSR601019-2"/>
    </source>
</evidence>
<dbReference type="GO" id="GO:0003924">
    <property type="term" value="F:GTPase activity"/>
    <property type="evidence" value="ECO:0007669"/>
    <property type="project" value="InterPro"/>
</dbReference>
<dbReference type="Pfam" id="PF00085">
    <property type="entry name" value="Thioredoxin"/>
    <property type="match status" value="1"/>
</dbReference>
<dbReference type="Gene3D" id="3.40.30.10">
    <property type="entry name" value="Glutaredoxin"/>
    <property type="match status" value="2"/>
</dbReference>
<dbReference type="GO" id="GO:0005829">
    <property type="term" value="C:cytosol"/>
    <property type="evidence" value="ECO:0007669"/>
    <property type="project" value="TreeGrafter"/>
</dbReference>
<dbReference type="SMART" id="SM00275">
    <property type="entry name" value="G_alpha"/>
    <property type="match status" value="1"/>
</dbReference>
<dbReference type="InterPro" id="IPR011025">
    <property type="entry name" value="GproteinA_insert"/>
</dbReference>
<dbReference type="AlphaFoldDB" id="A0A438MUB0"/>
<dbReference type="GO" id="GO:0015036">
    <property type="term" value="F:disulfide oxidoreductase activity"/>
    <property type="evidence" value="ECO:0007669"/>
    <property type="project" value="UniProtKB-ARBA"/>
</dbReference>
<dbReference type="PANTHER" id="PTHR10293:SF73">
    <property type="entry name" value="GLUTAREDOXIN-3"/>
    <property type="match status" value="1"/>
</dbReference>
<feature type="region of interest" description="Disordered" evidence="10">
    <location>
        <begin position="232"/>
        <end position="254"/>
    </location>
</feature>
<dbReference type="EMBL" id="NAJM01000057">
    <property type="protein sequence ID" value="RVX66713.1"/>
    <property type="molecule type" value="Genomic_DNA"/>
</dbReference>
<dbReference type="InterPro" id="IPR004480">
    <property type="entry name" value="Monothiol_GRX-rel"/>
</dbReference>
<dbReference type="GO" id="GO:0005525">
    <property type="term" value="F:GTP binding"/>
    <property type="evidence" value="ECO:0007669"/>
    <property type="project" value="UniProtKB-KW"/>
</dbReference>
<dbReference type="PROSITE" id="PS51354">
    <property type="entry name" value="GLUTAREDOXIN_2"/>
    <property type="match status" value="1"/>
</dbReference>
<feature type="binding site" evidence="9">
    <location>
        <position position="285"/>
    </location>
    <ligand>
        <name>Mg(2+)</name>
        <dbReference type="ChEBI" id="CHEBI:18420"/>
    </ligand>
</feature>
<dbReference type="SUPFAM" id="SSF47895">
    <property type="entry name" value="Transducin (alpha subunit), insertion domain"/>
    <property type="match status" value="1"/>
</dbReference>
<dbReference type="GO" id="GO:0006879">
    <property type="term" value="P:intracellular iron ion homeostasis"/>
    <property type="evidence" value="ECO:0007669"/>
    <property type="project" value="TreeGrafter"/>
</dbReference>
<feature type="domain" description="Thioredoxin" evidence="11">
    <location>
        <begin position="604"/>
        <end position="730"/>
    </location>
</feature>
<dbReference type="GO" id="GO:0007186">
    <property type="term" value="P:G protein-coupled receptor signaling pathway"/>
    <property type="evidence" value="ECO:0007669"/>
    <property type="project" value="InterPro"/>
</dbReference>
<keyword evidence="7" id="KW-0807">Transducer</keyword>
<evidence type="ECO:0000256" key="3">
    <source>
        <dbReference type="ARBA" id="ARBA00022741"/>
    </source>
</evidence>
<evidence type="ECO:0000256" key="4">
    <source>
        <dbReference type="ARBA" id="ARBA00023004"/>
    </source>
</evidence>
<keyword evidence="4" id="KW-0408">Iron</keyword>
<dbReference type="OrthoDB" id="5817230at2759"/>
<keyword evidence="9" id="KW-0460">Magnesium</keyword>
<feature type="compositionally biased region" description="Polar residues" evidence="10">
    <location>
        <begin position="754"/>
        <end position="765"/>
    </location>
</feature>
<evidence type="ECO:0000256" key="6">
    <source>
        <dbReference type="ARBA" id="ARBA00023134"/>
    </source>
</evidence>
<dbReference type="Gene3D" id="1.10.400.10">
    <property type="entry name" value="GI Alpha 1, domain 2-like"/>
    <property type="match status" value="1"/>
</dbReference>
<name>A0A438MUB0_EXOME</name>
<keyword evidence="5" id="KW-0411">Iron-sulfur</keyword>
<keyword evidence="2 9" id="KW-0479">Metal-binding</keyword>
<dbReference type="GO" id="GO:0051537">
    <property type="term" value="F:2 iron, 2 sulfur cluster binding"/>
    <property type="evidence" value="ECO:0007669"/>
    <property type="project" value="TreeGrafter"/>
</dbReference>
<proteinExistence type="inferred from homology"/>
<sequence length="895" mass="100004">MDPISSTLGIAAGVASIITIIGKSVCTLNTLRLKYKDAAFNINLLTNRLSIVKTALVQVDHFVNENLEHEPQHLQLTLDLGESFKCCGTLVEHIHDQIAKFEWDDELLRLGSMALFLLEDQTIKDLMMHLDHHINALNLCLIAFNCRTPNEQKRFLNREESRRVFKLARDDTTSLIEFRDSTSFGTSARRSSIGSQFSKTFEFDGFLLRHKIYQNTFRSMLRRVASPTENRALNIKSRTMSETPTISPQSDSKTSALIDSRLKEDGRNMKREIKMLAIGDRHGRSAVVRQMRIKFGQPFSDAEIEQHRQSIILLTIKALIAIVDYVQHSTGFISHLSKAHAQIVRDFVVQGAPDWTVSSEMATSIMQIWQNWHVKQAYRIMQQHGPTAYFLQAIERVCHPEYFPSNMDIIRAPETIDTVKETELTIDKAKVRVVEIKDQNAMRIMPQFADVHFCVFSIDLTCYNRYLDDEDSTNELLERLQYLQAIFRSKFFHSTVVLIIFTNSLAFAKQIAESPLKSHFSDYSGGNNVDAAMKYIIGRYYAASTRAGGVTVSFLPILCSFLRLDHSFLAESHESPAPAPAPEPANFILISIFTSRFPSSASFASVLVPSPVLRQISVMASLIEIQSEDVFDESIRAASPNILFVLYFHTPWAAPCAQMNTILSTLASTYPANAPIKFLSINAEDLPDISEAYDVTAVPFLVLQRDNKTLETVSGSDATKVRAAVEKYAGGGGAHASNGLPPPLQAAPQQHAHTNGNAPTTTKDLSSYAPKPNDPLTTAQQASQESREELNERLAKLIKAAPVMLFMKGTPSAPQCGFSRQLVSILRENQVKYGFFNILADDDVREGLKVFSDWPTFPQLYTNGELIGGLDIVREELSADPDFFKPYAAPSAATA</sequence>
<evidence type="ECO:0000313" key="12">
    <source>
        <dbReference type="EMBL" id="RVX66713.1"/>
    </source>
</evidence>
<gene>
    <name evidence="12" type="ORF">B0A52_09526</name>
</gene>
<feature type="compositionally biased region" description="Polar residues" evidence="10">
    <location>
        <begin position="775"/>
        <end position="784"/>
    </location>
</feature>
<comment type="similarity">
    <text evidence="1">Belongs to the glutaredoxin family. Monothiol subfamily.</text>
</comment>
<evidence type="ECO:0000256" key="8">
    <source>
        <dbReference type="ARBA" id="ARBA00055846"/>
    </source>
</evidence>
<comment type="caution">
    <text evidence="12">The sequence shown here is derived from an EMBL/GenBank/DDBJ whole genome shotgun (WGS) entry which is preliminary data.</text>
</comment>
<evidence type="ECO:0000256" key="2">
    <source>
        <dbReference type="ARBA" id="ARBA00022723"/>
    </source>
</evidence>
<dbReference type="SUPFAM" id="SSF52833">
    <property type="entry name" value="Thioredoxin-like"/>
    <property type="match status" value="2"/>
</dbReference>
<dbReference type="Pfam" id="PF00462">
    <property type="entry name" value="Glutaredoxin"/>
    <property type="match status" value="1"/>
</dbReference>
<feature type="region of interest" description="Disordered" evidence="10">
    <location>
        <begin position="732"/>
        <end position="791"/>
    </location>
</feature>
<dbReference type="InterPro" id="IPR002109">
    <property type="entry name" value="Glutaredoxin"/>
</dbReference>
<dbReference type="InterPro" id="IPR013766">
    <property type="entry name" value="Thioredoxin_domain"/>
</dbReference>
<dbReference type="CDD" id="cd03028">
    <property type="entry name" value="GRX_PICOT_like"/>
    <property type="match status" value="1"/>
</dbReference>
<evidence type="ECO:0000259" key="11">
    <source>
        <dbReference type="PROSITE" id="PS51352"/>
    </source>
</evidence>
<dbReference type="Proteomes" id="UP000288859">
    <property type="component" value="Unassembled WGS sequence"/>
</dbReference>
<evidence type="ECO:0000313" key="13">
    <source>
        <dbReference type="Proteomes" id="UP000288859"/>
    </source>
</evidence>
<evidence type="ECO:0000256" key="10">
    <source>
        <dbReference type="SAM" id="MobiDB-lite"/>
    </source>
</evidence>
<dbReference type="GO" id="GO:0046872">
    <property type="term" value="F:metal ion binding"/>
    <property type="evidence" value="ECO:0007669"/>
    <property type="project" value="UniProtKB-KW"/>
</dbReference>
<evidence type="ECO:0000256" key="7">
    <source>
        <dbReference type="ARBA" id="ARBA00023224"/>
    </source>
</evidence>
<keyword evidence="3" id="KW-0547">Nucleotide-binding</keyword>
<dbReference type="VEuPathDB" id="FungiDB:PV10_06915"/>
<comment type="function">
    <text evidence="8">Monothiol glutaredoxin involved in the biogenesis of iron-sulfur clusters. Binds one iron-sulfur cluster per dimer. The iron-sulfur cluster is bound between subunits, and is complexed by a bound glutathione and a cysteine residue from each subunit.</text>
</comment>
<evidence type="ECO:0000256" key="5">
    <source>
        <dbReference type="ARBA" id="ARBA00023014"/>
    </source>
</evidence>